<dbReference type="SUPFAM" id="SSF47933">
    <property type="entry name" value="ERP29 C domain-like"/>
    <property type="match status" value="1"/>
</dbReference>
<dbReference type="SUPFAM" id="SSF52833">
    <property type="entry name" value="Thioredoxin-like"/>
    <property type="match status" value="1"/>
</dbReference>
<dbReference type="AlphaFoldDB" id="R7TXB3"/>
<feature type="domain" description="ERp29 N-terminal" evidence="5">
    <location>
        <begin position="25"/>
        <end position="145"/>
    </location>
</feature>
<gene>
    <name evidence="6" type="ORF">CAPTEDRAFT_208996</name>
</gene>
<dbReference type="Pfam" id="PF07749">
    <property type="entry name" value="ERp29"/>
    <property type="match status" value="1"/>
</dbReference>
<dbReference type="PANTHER" id="PTHR12211">
    <property type="entry name" value="ENDOPLASMIC RETICULUM PROTEIN ERP29"/>
    <property type="match status" value="1"/>
</dbReference>
<evidence type="ECO:0000313" key="6">
    <source>
        <dbReference type="EMBL" id="ELT98573.1"/>
    </source>
</evidence>
<dbReference type="InterPro" id="IPR036249">
    <property type="entry name" value="Thioredoxin-like_sf"/>
</dbReference>
<dbReference type="EnsemblMetazoa" id="CapteT208996">
    <property type="protein sequence ID" value="CapteP208996"/>
    <property type="gene ID" value="CapteG208996"/>
</dbReference>
<dbReference type="FunFam" id="1.20.1150.12:FF:000001">
    <property type="entry name" value="Endoplasmic reticulum resident protein 29"/>
    <property type="match status" value="1"/>
</dbReference>
<name>R7TXB3_CAPTE</name>
<accession>R7TXB3</accession>
<dbReference type="FunCoup" id="R7TXB3">
    <property type="interactions" value="571"/>
</dbReference>
<dbReference type="EMBL" id="AMQN01010429">
    <property type="status" value="NOT_ANNOTATED_CDS"/>
    <property type="molecule type" value="Genomic_DNA"/>
</dbReference>
<evidence type="ECO:0000259" key="5">
    <source>
        <dbReference type="Pfam" id="PF07912"/>
    </source>
</evidence>
<feature type="chain" id="PRO_5008787465" description="Endoplasmic reticulum resident protein 29" evidence="3">
    <location>
        <begin position="22"/>
        <end position="251"/>
    </location>
</feature>
<proteinExistence type="predicted"/>
<keyword evidence="2" id="KW-0256">Endoplasmic reticulum</keyword>
<evidence type="ECO:0000313" key="7">
    <source>
        <dbReference type="EnsemblMetazoa" id="CapteP208996"/>
    </source>
</evidence>
<organism evidence="6">
    <name type="scientific">Capitella teleta</name>
    <name type="common">Polychaete worm</name>
    <dbReference type="NCBI Taxonomy" id="283909"/>
    <lineage>
        <taxon>Eukaryota</taxon>
        <taxon>Metazoa</taxon>
        <taxon>Spiralia</taxon>
        <taxon>Lophotrochozoa</taxon>
        <taxon>Annelida</taxon>
        <taxon>Polychaeta</taxon>
        <taxon>Sedentaria</taxon>
        <taxon>Scolecida</taxon>
        <taxon>Capitellidae</taxon>
        <taxon>Capitella</taxon>
    </lineage>
</organism>
<dbReference type="Gene3D" id="1.20.1150.12">
    <property type="entry name" value="Endoplasmic reticulum resident protein 29, C-terminal domain"/>
    <property type="match status" value="1"/>
</dbReference>
<reference evidence="7" key="3">
    <citation type="submission" date="2015-06" db="UniProtKB">
        <authorList>
            <consortium name="EnsemblMetazoa"/>
        </authorList>
    </citation>
    <scope>IDENTIFICATION</scope>
</reference>
<dbReference type="Pfam" id="PF07912">
    <property type="entry name" value="ERp29_N"/>
    <property type="match status" value="1"/>
</dbReference>
<keyword evidence="3" id="KW-0732">Signal</keyword>
<dbReference type="OrthoDB" id="417262at2759"/>
<dbReference type="EMBL" id="KB307802">
    <property type="protein sequence ID" value="ELT98573.1"/>
    <property type="molecule type" value="Genomic_DNA"/>
</dbReference>
<dbReference type="InterPro" id="IPR036356">
    <property type="entry name" value="ERp29_C_sf"/>
</dbReference>
<dbReference type="InterPro" id="IPR011679">
    <property type="entry name" value="ERp29_C"/>
</dbReference>
<dbReference type="InterPro" id="IPR012883">
    <property type="entry name" value="ERp29_N"/>
</dbReference>
<evidence type="ECO:0000256" key="3">
    <source>
        <dbReference type="SAM" id="SignalP"/>
    </source>
</evidence>
<feature type="domain" description="Endoplasmic reticulum resident protein 29 C-terminal" evidence="4">
    <location>
        <begin position="147"/>
        <end position="240"/>
    </location>
</feature>
<dbReference type="Proteomes" id="UP000014760">
    <property type="component" value="Unassembled WGS sequence"/>
</dbReference>
<feature type="signal peptide" evidence="3">
    <location>
        <begin position="1"/>
        <end position="21"/>
    </location>
</feature>
<evidence type="ECO:0000313" key="8">
    <source>
        <dbReference type="Proteomes" id="UP000014760"/>
    </source>
</evidence>
<reference evidence="6 8" key="2">
    <citation type="journal article" date="2013" name="Nature">
        <title>Insights into bilaterian evolution from three spiralian genomes.</title>
        <authorList>
            <person name="Simakov O."/>
            <person name="Marletaz F."/>
            <person name="Cho S.J."/>
            <person name="Edsinger-Gonzales E."/>
            <person name="Havlak P."/>
            <person name="Hellsten U."/>
            <person name="Kuo D.H."/>
            <person name="Larsson T."/>
            <person name="Lv J."/>
            <person name="Arendt D."/>
            <person name="Savage R."/>
            <person name="Osoegawa K."/>
            <person name="de Jong P."/>
            <person name="Grimwood J."/>
            <person name="Chapman J.A."/>
            <person name="Shapiro H."/>
            <person name="Aerts A."/>
            <person name="Otillar R.P."/>
            <person name="Terry A.Y."/>
            <person name="Boore J.L."/>
            <person name="Grigoriev I.V."/>
            <person name="Lindberg D.R."/>
            <person name="Seaver E.C."/>
            <person name="Weisblat D.A."/>
            <person name="Putnam N.H."/>
            <person name="Rokhsar D.S."/>
        </authorList>
    </citation>
    <scope>NUCLEOTIDE SEQUENCE</scope>
    <source>
        <strain evidence="6 8">I ESC-2004</strain>
    </source>
</reference>
<dbReference type="FunFam" id="3.40.30.10:FF:000133">
    <property type="entry name" value="Endoplasmic reticulum resident protein 29"/>
    <property type="match status" value="1"/>
</dbReference>
<evidence type="ECO:0000259" key="4">
    <source>
        <dbReference type="Pfam" id="PF07749"/>
    </source>
</evidence>
<protein>
    <recommendedName>
        <fullName evidence="1">Endoplasmic reticulum resident protein 29</fullName>
    </recommendedName>
</protein>
<dbReference type="Gene3D" id="3.40.30.10">
    <property type="entry name" value="Glutaredoxin"/>
    <property type="match status" value="1"/>
</dbReference>
<keyword evidence="8" id="KW-1185">Reference proteome</keyword>
<dbReference type="STRING" id="283909.R7TXB3"/>
<dbReference type="OMA" id="FPYGDKH"/>
<evidence type="ECO:0000256" key="1">
    <source>
        <dbReference type="ARBA" id="ARBA00014173"/>
    </source>
</evidence>
<dbReference type="GO" id="GO:0005788">
    <property type="term" value="C:endoplasmic reticulum lumen"/>
    <property type="evidence" value="ECO:0007669"/>
    <property type="project" value="InterPro"/>
</dbReference>
<dbReference type="InterPro" id="IPR016855">
    <property type="entry name" value="ERp29"/>
</dbReference>
<reference evidence="8" key="1">
    <citation type="submission" date="2012-12" db="EMBL/GenBank/DDBJ databases">
        <authorList>
            <person name="Hellsten U."/>
            <person name="Grimwood J."/>
            <person name="Chapman J.A."/>
            <person name="Shapiro H."/>
            <person name="Aerts A."/>
            <person name="Otillar R.P."/>
            <person name="Terry A.Y."/>
            <person name="Boore J.L."/>
            <person name="Simakov O."/>
            <person name="Marletaz F."/>
            <person name="Cho S.-J."/>
            <person name="Edsinger-Gonzales E."/>
            <person name="Havlak P."/>
            <person name="Kuo D.-H."/>
            <person name="Larsson T."/>
            <person name="Lv J."/>
            <person name="Arendt D."/>
            <person name="Savage R."/>
            <person name="Osoegawa K."/>
            <person name="de Jong P."/>
            <person name="Lindberg D.R."/>
            <person name="Seaver E.C."/>
            <person name="Weisblat D.A."/>
            <person name="Putnam N.H."/>
            <person name="Grigoriev I.V."/>
            <person name="Rokhsar D.S."/>
        </authorList>
    </citation>
    <scope>NUCLEOTIDE SEQUENCE</scope>
    <source>
        <strain evidence="8">I ESC-2004</strain>
    </source>
</reference>
<dbReference type="GO" id="GO:0009306">
    <property type="term" value="P:protein secretion"/>
    <property type="evidence" value="ECO:0007669"/>
    <property type="project" value="InterPro"/>
</dbReference>
<evidence type="ECO:0000256" key="2">
    <source>
        <dbReference type="ARBA" id="ARBA00022824"/>
    </source>
</evidence>
<dbReference type="PANTHER" id="PTHR12211:SF0">
    <property type="entry name" value="ENDOPLASMIC RETICULUM RESIDENT PROTEIN 29"/>
    <property type="match status" value="1"/>
</dbReference>
<dbReference type="HOGENOM" id="CLU_061309_0_0_1"/>
<sequence length="251" mass="28405">MASWHYSVFLLVASAMQLILAEVNQGSVPLNAGTFDKITSKFKATLVKFDEMYPYGEKHDEFKKVAKDSTSQPELLVAEINVADYGDKDNADLGKRFGLTKDDFPAYKLFIQGKDEPIDFTGDATKVEEIKKFIIQHSGLWLGLPACIEEFDSYVREFVKASDEDREKIVRKAEAAAAAASSEDLKERSNIYVKTFQKILEKGEEFVSSELDRVERLSEGKVSEKKKSLLKTRASILTSFQLWMKPVHEEL</sequence>